<organism evidence="2 3">
    <name type="scientific">Vibrio astriarenae</name>
    <dbReference type="NCBI Taxonomy" id="1481923"/>
    <lineage>
        <taxon>Bacteria</taxon>
        <taxon>Pseudomonadati</taxon>
        <taxon>Pseudomonadota</taxon>
        <taxon>Gammaproteobacteria</taxon>
        <taxon>Vibrionales</taxon>
        <taxon>Vibrionaceae</taxon>
        <taxon>Vibrio</taxon>
    </lineage>
</organism>
<feature type="chain" id="PRO_5030873000" evidence="1">
    <location>
        <begin position="19"/>
        <end position="125"/>
    </location>
</feature>
<accession>A0A7Z2YFD4</accession>
<dbReference type="RefSeq" id="WP_164649914.1">
    <property type="nucleotide sequence ID" value="NZ_CP047476.1"/>
</dbReference>
<name>A0A7Z2YFD4_9VIBR</name>
<evidence type="ECO:0000313" key="2">
    <source>
        <dbReference type="EMBL" id="QIA65015.1"/>
    </source>
</evidence>
<reference evidence="2 3" key="1">
    <citation type="submission" date="2020-01" db="EMBL/GenBank/DDBJ databases">
        <title>Whole genome and functional gene identification of agarase of Vibrio HN897.</title>
        <authorList>
            <person name="Liu Y."/>
            <person name="Zhao Z."/>
        </authorList>
    </citation>
    <scope>NUCLEOTIDE SEQUENCE [LARGE SCALE GENOMIC DNA]</scope>
    <source>
        <strain evidence="2 3">HN897</strain>
    </source>
</reference>
<keyword evidence="3" id="KW-1185">Reference proteome</keyword>
<dbReference type="EMBL" id="CP047476">
    <property type="protein sequence ID" value="QIA65015.1"/>
    <property type="molecule type" value="Genomic_DNA"/>
</dbReference>
<protein>
    <submittedName>
        <fullName evidence="2">Uncharacterized protein</fullName>
    </submittedName>
</protein>
<evidence type="ECO:0000256" key="1">
    <source>
        <dbReference type="SAM" id="SignalP"/>
    </source>
</evidence>
<proteinExistence type="predicted"/>
<keyword evidence="1" id="KW-0732">Signal</keyword>
<dbReference type="AlphaFoldDB" id="A0A7Z2YFD4"/>
<feature type="signal peptide" evidence="1">
    <location>
        <begin position="1"/>
        <end position="18"/>
    </location>
</feature>
<dbReference type="Proteomes" id="UP000464262">
    <property type="component" value="Chromosome 2"/>
</dbReference>
<evidence type="ECO:0000313" key="3">
    <source>
        <dbReference type="Proteomes" id="UP000464262"/>
    </source>
</evidence>
<dbReference type="KEGG" id="vas:GT360_15745"/>
<gene>
    <name evidence="2" type="ORF">GT360_15745</name>
</gene>
<sequence length="125" mass="13627">MVNKILLLTALLPTASIASEFIQCNEIEPTIPGMGERHSFVINENSIGHGWLSSMTEYEIVEKNESGYGGILKKSDGGYSRTLSISFRRFGNINDDRVTHILIYGSTNDKGVVTVASTDLLSCGN</sequence>